<keyword evidence="7 11" id="KW-0547">Nucleotide-binding</keyword>
<dbReference type="InterPro" id="IPR023468">
    <property type="entry name" value="Riboflavin_kinase"/>
</dbReference>
<keyword evidence="5 11" id="KW-0808">Transferase</keyword>
<dbReference type="UniPathway" id="UPA00277">
    <property type="reaction ID" value="UER00407"/>
</dbReference>
<keyword evidence="6 11" id="KW-0548">Nucleotidyltransferase</keyword>
<dbReference type="GO" id="GO:0005524">
    <property type="term" value="F:ATP binding"/>
    <property type="evidence" value="ECO:0007669"/>
    <property type="project" value="UniProtKB-UniRule"/>
</dbReference>
<dbReference type="InterPro" id="IPR002606">
    <property type="entry name" value="Riboflavin_kinase_bac"/>
</dbReference>
<evidence type="ECO:0000256" key="5">
    <source>
        <dbReference type="ARBA" id="ARBA00022679"/>
    </source>
</evidence>
<dbReference type="GO" id="GO:0009231">
    <property type="term" value="P:riboflavin biosynthetic process"/>
    <property type="evidence" value="ECO:0007669"/>
    <property type="project" value="InterPro"/>
</dbReference>
<dbReference type="OrthoDB" id="9803667at2"/>
<dbReference type="UniPathway" id="UPA00276">
    <property type="reaction ID" value="UER00406"/>
</dbReference>
<dbReference type="GO" id="GO:0008531">
    <property type="term" value="F:riboflavin kinase activity"/>
    <property type="evidence" value="ECO:0007669"/>
    <property type="project" value="UniProtKB-UniRule"/>
</dbReference>
<proteinExistence type="inferred from homology"/>
<keyword evidence="8 11" id="KW-0274">FAD</keyword>
<dbReference type="SUPFAM" id="SSF52374">
    <property type="entry name" value="Nucleotidylyl transferase"/>
    <property type="match status" value="1"/>
</dbReference>
<dbReference type="FunFam" id="3.40.50.620:FF:000021">
    <property type="entry name" value="Riboflavin biosynthesis protein"/>
    <property type="match status" value="1"/>
</dbReference>
<evidence type="ECO:0000256" key="4">
    <source>
        <dbReference type="ARBA" id="ARBA00022643"/>
    </source>
</evidence>
<dbReference type="PANTHER" id="PTHR22749">
    <property type="entry name" value="RIBOFLAVIN KINASE/FMN ADENYLYLTRANSFERASE"/>
    <property type="match status" value="1"/>
</dbReference>
<dbReference type="InterPro" id="IPR004821">
    <property type="entry name" value="Cyt_trans-like"/>
</dbReference>
<keyword evidence="14" id="KW-1185">Reference proteome</keyword>
<dbReference type="NCBIfam" id="TIGR00125">
    <property type="entry name" value="cyt_tran_rel"/>
    <property type="match status" value="1"/>
</dbReference>
<comment type="catalytic activity">
    <reaction evidence="11">
        <text>riboflavin + ATP = FMN + ADP + H(+)</text>
        <dbReference type="Rhea" id="RHEA:14357"/>
        <dbReference type="ChEBI" id="CHEBI:15378"/>
        <dbReference type="ChEBI" id="CHEBI:30616"/>
        <dbReference type="ChEBI" id="CHEBI:57986"/>
        <dbReference type="ChEBI" id="CHEBI:58210"/>
        <dbReference type="ChEBI" id="CHEBI:456216"/>
        <dbReference type="EC" id="2.7.1.26"/>
    </reaction>
</comment>
<comment type="pathway">
    <text evidence="2 11">Cofactor biosynthesis; FMN biosynthesis; FMN from riboflavin (ATP route): step 1/1.</text>
</comment>
<dbReference type="Pfam" id="PF06574">
    <property type="entry name" value="FAD_syn"/>
    <property type="match status" value="1"/>
</dbReference>
<reference evidence="13 14" key="1">
    <citation type="submission" date="2014-03" db="EMBL/GenBank/DDBJ databases">
        <authorList>
            <person name="Urmite Genomes U."/>
        </authorList>
    </citation>
    <scope>NUCLEOTIDE SEQUENCE [LARGE SCALE GENOMIC DNA]</scope>
    <source>
        <strain evidence="13 14">Vm-5</strain>
    </source>
</reference>
<dbReference type="PANTHER" id="PTHR22749:SF6">
    <property type="entry name" value="RIBOFLAVIN KINASE"/>
    <property type="match status" value="1"/>
</dbReference>
<keyword evidence="9 11" id="KW-0067">ATP-binding</keyword>
<comment type="pathway">
    <text evidence="1 11">Cofactor biosynthesis; FAD biosynthesis; FAD from FMN: step 1/1.</text>
</comment>
<name>A0A024QDA9_9BACI</name>
<dbReference type="InterPro" id="IPR015864">
    <property type="entry name" value="FAD_synthase"/>
</dbReference>
<evidence type="ECO:0000259" key="12">
    <source>
        <dbReference type="Pfam" id="PF06574"/>
    </source>
</evidence>
<comment type="caution">
    <text evidence="13">The sequence shown here is derived from an EMBL/GenBank/DDBJ whole genome shotgun (WGS) entry which is preliminary data.</text>
</comment>
<feature type="domain" description="FAD synthetase" evidence="12">
    <location>
        <begin position="15"/>
        <end position="166"/>
    </location>
</feature>
<dbReference type="PIRSF" id="PIRSF004491">
    <property type="entry name" value="FAD_Synth"/>
    <property type="match status" value="1"/>
</dbReference>
<evidence type="ECO:0000256" key="7">
    <source>
        <dbReference type="ARBA" id="ARBA00022741"/>
    </source>
</evidence>
<dbReference type="Proteomes" id="UP000028875">
    <property type="component" value="Unassembled WGS sequence"/>
</dbReference>
<gene>
    <name evidence="13" type="primary">ribF_2</name>
    <name evidence="13" type="ORF">BN990_02828</name>
</gene>
<evidence type="ECO:0000256" key="11">
    <source>
        <dbReference type="PIRNR" id="PIRNR004491"/>
    </source>
</evidence>
<dbReference type="CDD" id="cd02064">
    <property type="entry name" value="FAD_synthetase_N"/>
    <property type="match status" value="1"/>
</dbReference>
<dbReference type="EC" id="2.7.1.26" evidence="11"/>
<comment type="catalytic activity">
    <reaction evidence="10 11">
        <text>FMN + ATP + H(+) = FAD + diphosphate</text>
        <dbReference type="Rhea" id="RHEA:17237"/>
        <dbReference type="ChEBI" id="CHEBI:15378"/>
        <dbReference type="ChEBI" id="CHEBI:30616"/>
        <dbReference type="ChEBI" id="CHEBI:33019"/>
        <dbReference type="ChEBI" id="CHEBI:57692"/>
        <dbReference type="ChEBI" id="CHEBI:58210"/>
        <dbReference type="EC" id="2.7.7.2"/>
    </reaction>
</comment>
<keyword evidence="3 11" id="KW-0285">Flavoprotein</keyword>
<dbReference type="GO" id="GO:0003919">
    <property type="term" value="F:FMN adenylyltransferase activity"/>
    <property type="evidence" value="ECO:0007669"/>
    <property type="project" value="UniProtKB-UniRule"/>
</dbReference>
<comment type="similarity">
    <text evidence="11">Belongs to the ribF family.</text>
</comment>
<evidence type="ECO:0000256" key="1">
    <source>
        <dbReference type="ARBA" id="ARBA00004726"/>
    </source>
</evidence>
<evidence type="ECO:0000313" key="14">
    <source>
        <dbReference type="Proteomes" id="UP000028875"/>
    </source>
</evidence>
<dbReference type="RefSeq" id="WP_021291960.1">
    <property type="nucleotide sequence ID" value="NZ_BNER01000004.1"/>
</dbReference>
<evidence type="ECO:0000256" key="9">
    <source>
        <dbReference type="ARBA" id="ARBA00022840"/>
    </source>
</evidence>
<evidence type="ECO:0000256" key="2">
    <source>
        <dbReference type="ARBA" id="ARBA00005201"/>
    </source>
</evidence>
<reference evidence="14" key="2">
    <citation type="submission" date="2014-05" db="EMBL/GenBank/DDBJ databases">
        <title>Draft genome sequence of Virgibacillus massiliensis Vm-5.</title>
        <authorList>
            <person name="Khelaifia S."/>
            <person name="Croce O."/>
            <person name="Lagier J.C."/>
            <person name="Raoult D."/>
        </authorList>
    </citation>
    <scope>NUCLEOTIDE SEQUENCE [LARGE SCALE GENOMIC DNA]</scope>
    <source>
        <strain evidence="14">Vm-5</strain>
    </source>
</reference>
<dbReference type="EC" id="2.7.7.2" evidence="11"/>
<keyword evidence="11" id="KW-0418">Kinase</keyword>
<accession>A0A024QDA9</accession>
<dbReference type="STRING" id="1462526.BN990_02828"/>
<dbReference type="eggNOG" id="COG0196">
    <property type="taxonomic scope" value="Bacteria"/>
</dbReference>
<sequence>MKVIRIDPFIKVTNFQDHVMAIGFFDGIHLGHQQLLRHAKNIAEQQNLLFTAMTFDPHPDEVINNEKARNYLTPLSEKIDKMEKMGVDALFVIHFDRTFASLSPADYIQNYILELNTRHVVVGFDFRFGHKAQGNTQVLAQAAKQSDFGLSVIPKKMYDNKKISSTLIRECIQAGRVEVIPFYLGANYQIKAVISNTHTIGIFQLDPIENFIFPKEGSYNILLMVDARSIPAVLQCDRGKWMLMVRERITNHQQTVTIEFLSQAMVKKTMTM</sequence>
<evidence type="ECO:0000256" key="8">
    <source>
        <dbReference type="ARBA" id="ARBA00022827"/>
    </source>
</evidence>
<dbReference type="GO" id="GO:0009398">
    <property type="term" value="P:FMN biosynthetic process"/>
    <property type="evidence" value="ECO:0007669"/>
    <property type="project" value="UniProtKB-UniRule"/>
</dbReference>
<dbReference type="AlphaFoldDB" id="A0A024QDA9"/>
<evidence type="ECO:0000313" key="13">
    <source>
        <dbReference type="EMBL" id="CDQ40503.1"/>
    </source>
</evidence>
<evidence type="ECO:0000256" key="3">
    <source>
        <dbReference type="ARBA" id="ARBA00022630"/>
    </source>
</evidence>
<dbReference type="GO" id="GO:0006747">
    <property type="term" value="P:FAD biosynthetic process"/>
    <property type="evidence" value="ECO:0007669"/>
    <property type="project" value="UniProtKB-UniRule"/>
</dbReference>
<dbReference type="Gene3D" id="3.40.50.620">
    <property type="entry name" value="HUPs"/>
    <property type="match status" value="1"/>
</dbReference>
<protein>
    <recommendedName>
        <fullName evidence="11">Riboflavin biosynthesis protein</fullName>
    </recommendedName>
    <domain>
        <recommendedName>
            <fullName evidence="11">Riboflavin kinase</fullName>
            <ecNumber evidence="11">2.7.1.26</ecNumber>
        </recommendedName>
        <alternativeName>
            <fullName evidence="11">Flavokinase</fullName>
        </alternativeName>
    </domain>
    <domain>
        <recommendedName>
            <fullName evidence="11">FMN adenylyltransferase</fullName>
            <ecNumber evidence="11">2.7.7.2</ecNumber>
        </recommendedName>
        <alternativeName>
            <fullName evidence="11">FAD pyrophosphorylase</fullName>
        </alternativeName>
        <alternativeName>
            <fullName evidence="11">FAD synthase</fullName>
        </alternativeName>
    </domain>
</protein>
<dbReference type="EMBL" id="CCDP010000002">
    <property type="protein sequence ID" value="CDQ40503.1"/>
    <property type="molecule type" value="Genomic_DNA"/>
</dbReference>
<dbReference type="InterPro" id="IPR014729">
    <property type="entry name" value="Rossmann-like_a/b/a_fold"/>
</dbReference>
<evidence type="ECO:0000256" key="6">
    <source>
        <dbReference type="ARBA" id="ARBA00022695"/>
    </source>
</evidence>
<evidence type="ECO:0000256" key="10">
    <source>
        <dbReference type="ARBA" id="ARBA00049494"/>
    </source>
</evidence>
<organism evidence="13 14">
    <name type="scientific">Virgibacillus massiliensis</name>
    <dbReference type="NCBI Taxonomy" id="1462526"/>
    <lineage>
        <taxon>Bacteria</taxon>
        <taxon>Bacillati</taxon>
        <taxon>Bacillota</taxon>
        <taxon>Bacilli</taxon>
        <taxon>Bacillales</taxon>
        <taxon>Bacillaceae</taxon>
        <taxon>Virgibacillus</taxon>
    </lineage>
</organism>
<keyword evidence="4 11" id="KW-0288">FMN</keyword>